<dbReference type="PANTHER" id="PTHR43739">
    <property type="entry name" value="XYLOGLUCANASE (EUROFUNG)"/>
    <property type="match status" value="1"/>
</dbReference>
<evidence type="ECO:0000313" key="2">
    <source>
        <dbReference type="Proteomes" id="UP001320876"/>
    </source>
</evidence>
<dbReference type="SUPFAM" id="SSF110296">
    <property type="entry name" value="Oligoxyloglucan reducing end-specific cellobiohydrolase"/>
    <property type="match status" value="1"/>
</dbReference>
<name>A0ABT3GFR0_9BACT</name>
<proteinExistence type="predicted"/>
<protein>
    <recommendedName>
        <fullName evidence="3">Sialidase</fullName>
    </recommendedName>
</protein>
<dbReference type="CDD" id="cd15482">
    <property type="entry name" value="Sialidase_non-viral"/>
    <property type="match status" value="1"/>
</dbReference>
<dbReference type="PANTHER" id="PTHR43739:SF5">
    <property type="entry name" value="EXO-ALPHA-SIALIDASE"/>
    <property type="match status" value="1"/>
</dbReference>
<evidence type="ECO:0008006" key="3">
    <source>
        <dbReference type="Google" id="ProtNLM"/>
    </source>
</evidence>
<reference evidence="1 2" key="1">
    <citation type="submission" date="2022-10" db="EMBL/GenBank/DDBJ databases">
        <title>Luteolibacter arcticus strain CCTCC AB 2014275, whole genome shotgun sequencing project.</title>
        <authorList>
            <person name="Zhao G."/>
            <person name="Shen L."/>
        </authorList>
    </citation>
    <scope>NUCLEOTIDE SEQUENCE [LARGE SCALE GENOMIC DNA]</scope>
    <source>
        <strain evidence="1 2">CCTCC AB 2014275</strain>
    </source>
</reference>
<dbReference type="RefSeq" id="WP_264486548.1">
    <property type="nucleotide sequence ID" value="NZ_JAPDDT010000002.1"/>
</dbReference>
<keyword evidence="2" id="KW-1185">Reference proteome</keyword>
<evidence type="ECO:0000313" key="1">
    <source>
        <dbReference type="EMBL" id="MCW1922440.1"/>
    </source>
</evidence>
<organism evidence="1 2">
    <name type="scientific">Luteolibacter arcticus</name>
    <dbReference type="NCBI Taxonomy" id="1581411"/>
    <lineage>
        <taxon>Bacteria</taxon>
        <taxon>Pseudomonadati</taxon>
        <taxon>Verrucomicrobiota</taxon>
        <taxon>Verrucomicrobiia</taxon>
        <taxon>Verrucomicrobiales</taxon>
        <taxon>Verrucomicrobiaceae</taxon>
        <taxon>Luteolibacter</taxon>
    </lineage>
</organism>
<accession>A0ABT3GFR0</accession>
<dbReference type="Proteomes" id="UP001320876">
    <property type="component" value="Unassembled WGS sequence"/>
</dbReference>
<sequence length="371" mass="41030">MKPRIHVGTRKGLFAFEKTNGHWTPAGEWFLGIHVPMLLHDRRDGLLHAALEHGHFGTKMHRSADGGATWEEMAGVVYPPKPDDVPEIRDNFRNLVVPWSLEKVWSLETGGVDQPGLLWCGTIPGGLFRSTDSGRTWELVRGLWDRPERADWGGGGYDFPGIHSICVDPRNSQRLAVAISCGGVWLTEDGGETWEQGAHGMTYDFLPAEQGGAEPDGQDPHRMVMCPTVPDRCWVQHHCSIYRSDGAGRGWQEIPGVKPSGFGFAVAVHPKEPDTAWFVPARKDEFRYPVDGELVVTRTRDGGKSFEVLSKGLPPSPCYDLIYRHGLDIDASGDVLVMGSTTGALWVSEDQGDSWELLTAHLPPVYCVRFA</sequence>
<dbReference type="Gene3D" id="2.130.10.10">
    <property type="entry name" value="YVTN repeat-like/Quinoprotein amine dehydrogenase"/>
    <property type="match status" value="1"/>
</dbReference>
<dbReference type="InterPro" id="IPR052025">
    <property type="entry name" value="Xyloglucanase_GH74"/>
</dbReference>
<gene>
    <name evidence="1" type="ORF">OKA05_07730</name>
</gene>
<dbReference type="EMBL" id="JAPDDT010000002">
    <property type="protein sequence ID" value="MCW1922440.1"/>
    <property type="molecule type" value="Genomic_DNA"/>
</dbReference>
<comment type="caution">
    <text evidence="1">The sequence shown here is derived from an EMBL/GenBank/DDBJ whole genome shotgun (WGS) entry which is preliminary data.</text>
</comment>
<dbReference type="InterPro" id="IPR015943">
    <property type="entry name" value="WD40/YVTN_repeat-like_dom_sf"/>
</dbReference>